<feature type="compositionally biased region" description="Polar residues" evidence="1">
    <location>
        <begin position="1"/>
        <end position="10"/>
    </location>
</feature>
<organism evidence="3 5">
    <name type="scientific">Haloarcula rubripromontorii</name>
    <dbReference type="NCBI Taxonomy" id="1705562"/>
    <lineage>
        <taxon>Archaea</taxon>
        <taxon>Methanobacteriati</taxon>
        <taxon>Methanobacteriota</taxon>
        <taxon>Stenosarchaea group</taxon>
        <taxon>Halobacteria</taxon>
        <taxon>Halobacteriales</taxon>
        <taxon>Haloarculaceae</taxon>
        <taxon>Haloarcula</taxon>
    </lineage>
</organism>
<reference evidence="3 5" key="1">
    <citation type="submission" date="2015-08" db="EMBL/GenBank/DDBJ databases">
        <title>Genomes of Isolates from Cabo Rojo, PR.</title>
        <authorList>
            <person name="Sanchez-Nieves R.L."/>
            <person name="Montalvo-Rodriguez R."/>
        </authorList>
    </citation>
    <scope>NUCLEOTIDE SEQUENCE [LARGE SCALE GENOMIC DNA]</scope>
    <source>
        <strain evidence="3 5">SL3</strain>
    </source>
</reference>
<reference evidence="4" key="2">
    <citation type="submission" date="2019-12" db="EMBL/GenBank/DDBJ databases">
        <title>The whole-genome sequencing of Haloarcula japonica strain pws8.</title>
        <authorList>
            <person name="Verma D.K."/>
            <person name="Gopal K."/>
            <person name="Prasad E.S."/>
        </authorList>
    </citation>
    <scope>NUCLEOTIDE SEQUENCE</scope>
    <source>
        <strain evidence="4">Pws8</strain>
    </source>
</reference>
<name>A0A0M9AHY8_9EURY</name>
<evidence type="ECO:0000256" key="1">
    <source>
        <dbReference type="SAM" id="MobiDB-lite"/>
    </source>
</evidence>
<keyword evidence="2" id="KW-1133">Transmembrane helix</keyword>
<dbReference type="OrthoDB" id="308352at2157"/>
<feature type="region of interest" description="Disordered" evidence="1">
    <location>
        <begin position="1"/>
        <end position="22"/>
    </location>
</feature>
<keyword evidence="2" id="KW-0812">Transmembrane</keyword>
<gene>
    <name evidence="3" type="ORF">AMS69_17105</name>
    <name evidence="4" type="ORF">GOC83_09290</name>
</gene>
<keyword evidence="2" id="KW-0472">Membrane</keyword>
<feature type="region of interest" description="Disordered" evidence="1">
    <location>
        <begin position="248"/>
        <end position="296"/>
    </location>
</feature>
<dbReference type="Proteomes" id="UP000037729">
    <property type="component" value="Unassembled WGS sequence"/>
</dbReference>
<proteinExistence type="predicted"/>
<dbReference type="AlphaFoldDB" id="A0A0M9AHY8"/>
<feature type="transmembrane region" description="Helical" evidence="2">
    <location>
        <begin position="95"/>
        <end position="114"/>
    </location>
</feature>
<sequence length="318" mass="33698">MNEPNTTTGKNGVEEPSANGRAQARERMAAAIAEVRREGKKAAFVYAVVDAVLVFLLVNILLTVLSPAELPTQVSVPASVTDPVSAAVGRSIPKLSFPTGAVVGMAVGVGWFIGEYLHRVRQPLVEQFEAANANVTDALRTARDAVEDGAETRMAARLYEDVLDGLKQSSSVALVDSRRLLGTLVVVILLSLATVQVAVVDIGLLDRDTVETDAPTDRPSEYEGLEDGDAILGDSEDVQAGDENLTAEIESTGGEEEIDRSQSFPSSPTAGEPGSGGGTVDSQQAGFAGQEDIEDADLIREYNLRIRDQDTDDEDTDP</sequence>
<dbReference type="Pfam" id="PF24334">
    <property type="entry name" value="DUF7502"/>
    <property type="match status" value="1"/>
</dbReference>
<evidence type="ECO:0000313" key="5">
    <source>
        <dbReference type="Proteomes" id="UP000037729"/>
    </source>
</evidence>
<comment type="caution">
    <text evidence="3">The sequence shown here is derived from an EMBL/GenBank/DDBJ whole genome shotgun (WGS) entry which is preliminary data.</text>
</comment>
<feature type="transmembrane region" description="Helical" evidence="2">
    <location>
        <begin position="43"/>
        <end position="65"/>
    </location>
</feature>
<evidence type="ECO:0000256" key="2">
    <source>
        <dbReference type="SAM" id="Phobius"/>
    </source>
</evidence>
<feature type="transmembrane region" description="Helical" evidence="2">
    <location>
        <begin position="180"/>
        <end position="199"/>
    </location>
</feature>
<dbReference type="STRING" id="1705562.AMS69_17105"/>
<dbReference type="PATRIC" id="fig|1705562.3.peg.3817"/>
<accession>A0A0M9AHY8</accession>
<protein>
    <submittedName>
        <fullName evidence="3">Uncharacterized protein</fullName>
    </submittedName>
</protein>
<dbReference type="RefSeq" id="WP_053969266.1">
    <property type="nucleotide sequence ID" value="NZ_JAWJXX010000005.1"/>
</dbReference>
<dbReference type="EMBL" id="WOWB01000001">
    <property type="protein sequence ID" value="NLV06320.1"/>
    <property type="molecule type" value="Genomic_DNA"/>
</dbReference>
<dbReference type="InterPro" id="IPR055925">
    <property type="entry name" value="DUF7502"/>
</dbReference>
<feature type="compositionally biased region" description="Basic and acidic residues" evidence="1">
    <location>
        <begin position="210"/>
        <end position="221"/>
    </location>
</feature>
<dbReference type="Proteomes" id="UP000610611">
    <property type="component" value="Unassembled WGS sequence"/>
</dbReference>
<feature type="region of interest" description="Disordered" evidence="1">
    <location>
        <begin position="210"/>
        <end position="229"/>
    </location>
</feature>
<keyword evidence="5" id="KW-1185">Reference proteome</keyword>
<evidence type="ECO:0000313" key="4">
    <source>
        <dbReference type="EMBL" id="NLV06320.1"/>
    </source>
</evidence>
<evidence type="ECO:0000313" key="3">
    <source>
        <dbReference type="EMBL" id="KOX91828.1"/>
    </source>
</evidence>
<dbReference type="EMBL" id="LIUF01000006">
    <property type="protein sequence ID" value="KOX91828.1"/>
    <property type="molecule type" value="Genomic_DNA"/>
</dbReference>